<dbReference type="EMBL" id="BFAA01010899">
    <property type="protein sequence ID" value="GCB80327.1"/>
    <property type="molecule type" value="Genomic_DNA"/>
</dbReference>
<organism evidence="2 3">
    <name type="scientific">Scyliorhinus torazame</name>
    <name type="common">Cloudy catshark</name>
    <name type="synonym">Catulus torazame</name>
    <dbReference type="NCBI Taxonomy" id="75743"/>
    <lineage>
        <taxon>Eukaryota</taxon>
        <taxon>Metazoa</taxon>
        <taxon>Chordata</taxon>
        <taxon>Craniata</taxon>
        <taxon>Vertebrata</taxon>
        <taxon>Chondrichthyes</taxon>
        <taxon>Elasmobranchii</taxon>
        <taxon>Galeomorphii</taxon>
        <taxon>Galeoidea</taxon>
        <taxon>Carcharhiniformes</taxon>
        <taxon>Scyliorhinidae</taxon>
        <taxon>Scyliorhinus</taxon>
    </lineage>
</organism>
<dbReference type="OrthoDB" id="9946590at2759"/>
<feature type="compositionally biased region" description="Polar residues" evidence="1">
    <location>
        <begin position="13"/>
        <end position="41"/>
    </location>
</feature>
<dbReference type="AlphaFoldDB" id="A0A401Q4N7"/>
<feature type="region of interest" description="Disordered" evidence="1">
    <location>
        <begin position="161"/>
        <end position="209"/>
    </location>
</feature>
<feature type="region of interest" description="Disordered" evidence="1">
    <location>
        <begin position="1"/>
        <end position="41"/>
    </location>
</feature>
<evidence type="ECO:0000256" key="1">
    <source>
        <dbReference type="SAM" id="MobiDB-lite"/>
    </source>
</evidence>
<name>A0A401Q4N7_SCYTO</name>
<evidence type="ECO:0000313" key="2">
    <source>
        <dbReference type="EMBL" id="GCB80327.1"/>
    </source>
</evidence>
<comment type="caution">
    <text evidence="2">The sequence shown here is derived from an EMBL/GenBank/DDBJ whole genome shotgun (WGS) entry which is preliminary data.</text>
</comment>
<reference evidence="2 3" key="1">
    <citation type="journal article" date="2018" name="Nat. Ecol. Evol.">
        <title>Shark genomes provide insights into elasmobranch evolution and the origin of vertebrates.</title>
        <authorList>
            <person name="Hara Y"/>
            <person name="Yamaguchi K"/>
            <person name="Onimaru K"/>
            <person name="Kadota M"/>
            <person name="Koyanagi M"/>
            <person name="Keeley SD"/>
            <person name="Tatsumi K"/>
            <person name="Tanaka K"/>
            <person name="Motone F"/>
            <person name="Kageyama Y"/>
            <person name="Nozu R"/>
            <person name="Adachi N"/>
            <person name="Nishimura O"/>
            <person name="Nakagawa R"/>
            <person name="Tanegashima C"/>
            <person name="Kiyatake I"/>
            <person name="Matsumoto R"/>
            <person name="Murakumo K"/>
            <person name="Nishida K"/>
            <person name="Terakita A"/>
            <person name="Kuratani S"/>
            <person name="Sato K"/>
            <person name="Hyodo S Kuraku.S."/>
        </authorList>
    </citation>
    <scope>NUCLEOTIDE SEQUENCE [LARGE SCALE GENOMIC DNA]</scope>
</reference>
<proteinExistence type="predicted"/>
<gene>
    <name evidence="2" type="ORF">scyTo_0017146</name>
</gene>
<evidence type="ECO:0000313" key="3">
    <source>
        <dbReference type="Proteomes" id="UP000288216"/>
    </source>
</evidence>
<keyword evidence="3" id="KW-1185">Reference proteome</keyword>
<dbReference type="Proteomes" id="UP000288216">
    <property type="component" value="Unassembled WGS sequence"/>
</dbReference>
<feature type="compositionally biased region" description="Polar residues" evidence="1">
    <location>
        <begin position="161"/>
        <end position="183"/>
    </location>
</feature>
<accession>A0A401Q4N7</accession>
<protein>
    <submittedName>
        <fullName evidence="2">Uncharacterized protein</fullName>
    </submittedName>
</protein>
<sequence>MRDKTLPKAASDPQPSEAQESRNGSDPTSDQTVSKIQNVADQQEDVFDAMISFAMKELDMEASDEEEKRLSTTSDRCRKTILFPEVVVTDRKQGSLGFKMHRYVLEQDKAGVTKHPKVKAGSTKGKSQKWKTCRYVRKPSLERLDSEHILNVLRPGNAVSVQDASSETLPSTTLRKQDMQQNDGVEVAVAQDKPSQQPSKKRTPKDGPI</sequence>